<name>A0A225NET4_9RHOB</name>
<reference evidence="2 3" key="1">
    <citation type="submission" date="2013-04" db="EMBL/GenBank/DDBJ databases">
        <title>Oceanicola sp. 22II1-22F33 Genome Sequencing.</title>
        <authorList>
            <person name="Lai Q."/>
            <person name="Li G."/>
            <person name="Shao Z."/>
        </authorList>
    </citation>
    <scope>NUCLEOTIDE SEQUENCE [LARGE SCALE GENOMIC DNA]</scope>
    <source>
        <strain evidence="2 3">22II1-22F33</strain>
    </source>
</reference>
<organism evidence="2 3">
    <name type="scientific">Marinibacterium profundimaris</name>
    <dbReference type="NCBI Taxonomy" id="1679460"/>
    <lineage>
        <taxon>Bacteria</taxon>
        <taxon>Pseudomonadati</taxon>
        <taxon>Pseudomonadota</taxon>
        <taxon>Alphaproteobacteria</taxon>
        <taxon>Rhodobacterales</taxon>
        <taxon>Paracoccaceae</taxon>
        <taxon>Marinibacterium</taxon>
    </lineage>
</organism>
<evidence type="ECO:0000313" key="2">
    <source>
        <dbReference type="EMBL" id="OWU70595.1"/>
    </source>
</evidence>
<comment type="caution">
    <text evidence="2">The sequence shown here is derived from an EMBL/GenBank/DDBJ whole genome shotgun (WGS) entry which is preliminary data.</text>
</comment>
<keyword evidence="3" id="KW-1185">Reference proteome</keyword>
<dbReference type="AlphaFoldDB" id="A0A225NET4"/>
<dbReference type="Pfam" id="PF11750">
    <property type="entry name" value="DUF3307"/>
    <property type="match status" value="1"/>
</dbReference>
<evidence type="ECO:0008006" key="4">
    <source>
        <dbReference type="Google" id="ProtNLM"/>
    </source>
</evidence>
<dbReference type="InterPro" id="IPR021737">
    <property type="entry name" value="Phage_phiKZ_Orf197"/>
</dbReference>
<sequence>MGDVTGQILILLVLLQIKHMFADFYLQTPRMLSGRETYVHLGRAEHAGVHALGSMIVFVLMGTPVLLTLLIVAAEWIVHFHIDWAKARWSMCKQHTPSEAGYWRATGADQFGHQLTYLAMAWAWWMWAA</sequence>
<keyword evidence="1" id="KW-0812">Transmembrane</keyword>
<dbReference type="RefSeq" id="WP_088651738.1">
    <property type="nucleotide sequence ID" value="NZ_AQQR01000011.1"/>
</dbReference>
<evidence type="ECO:0000256" key="1">
    <source>
        <dbReference type="SAM" id="Phobius"/>
    </source>
</evidence>
<keyword evidence="1" id="KW-0472">Membrane</keyword>
<feature type="transmembrane region" description="Helical" evidence="1">
    <location>
        <begin position="55"/>
        <end position="78"/>
    </location>
</feature>
<proteinExistence type="predicted"/>
<keyword evidence="1" id="KW-1133">Transmembrane helix</keyword>
<dbReference type="Proteomes" id="UP000215377">
    <property type="component" value="Unassembled WGS sequence"/>
</dbReference>
<evidence type="ECO:0000313" key="3">
    <source>
        <dbReference type="Proteomes" id="UP000215377"/>
    </source>
</evidence>
<dbReference type="OrthoDB" id="558011at2"/>
<gene>
    <name evidence="2" type="ORF">ATO3_20275</name>
</gene>
<protein>
    <recommendedName>
        <fullName evidence="4">DUF3307 domain-containing protein</fullName>
    </recommendedName>
</protein>
<dbReference type="EMBL" id="AQQR01000011">
    <property type="protein sequence ID" value="OWU70595.1"/>
    <property type="molecule type" value="Genomic_DNA"/>
</dbReference>
<accession>A0A225NET4</accession>